<evidence type="ECO:0000313" key="2">
    <source>
        <dbReference type="EMBL" id="EGT30941.1"/>
    </source>
</evidence>
<evidence type="ECO:0000313" key="3">
    <source>
        <dbReference type="Proteomes" id="UP000008068"/>
    </source>
</evidence>
<name>G0M9P4_CAEBE</name>
<dbReference type="Proteomes" id="UP000008068">
    <property type="component" value="Unassembled WGS sequence"/>
</dbReference>
<evidence type="ECO:0000256" key="1">
    <source>
        <dbReference type="SAM" id="MobiDB-lite"/>
    </source>
</evidence>
<reference evidence="3" key="1">
    <citation type="submission" date="2011-07" db="EMBL/GenBank/DDBJ databases">
        <authorList>
            <consortium name="Caenorhabditis brenneri Sequencing and Analysis Consortium"/>
            <person name="Wilson R.K."/>
        </authorList>
    </citation>
    <scope>NUCLEOTIDE SEQUENCE [LARGE SCALE GENOMIC DNA]</scope>
    <source>
        <strain evidence="3">PB2801</strain>
    </source>
</reference>
<accession>G0M9P4</accession>
<feature type="compositionally biased region" description="Basic and acidic residues" evidence="1">
    <location>
        <begin position="19"/>
        <end position="52"/>
    </location>
</feature>
<keyword evidence="3" id="KW-1185">Reference proteome</keyword>
<dbReference type="InParanoid" id="G0M9P4"/>
<feature type="region of interest" description="Disordered" evidence="1">
    <location>
        <begin position="1"/>
        <end position="60"/>
    </location>
</feature>
<dbReference type="HOGENOM" id="CLU_2689985_0_0_1"/>
<organism evidence="3">
    <name type="scientific">Caenorhabditis brenneri</name>
    <name type="common">Nematode worm</name>
    <dbReference type="NCBI Taxonomy" id="135651"/>
    <lineage>
        <taxon>Eukaryota</taxon>
        <taxon>Metazoa</taxon>
        <taxon>Ecdysozoa</taxon>
        <taxon>Nematoda</taxon>
        <taxon>Chromadorea</taxon>
        <taxon>Rhabditida</taxon>
        <taxon>Rhabditina</taxon>
        <taxon>Rhabditomorpha</taxon>
        <taxon>Rhabditoidea</taxon>
        <taxon>Rhabditidae</taxon>
        <taxon>Peloderinae</taxon>
        <taxon>Caenorhabditis</taxon>
    </lineage>
</organism>
<dbReference type="AlphaFoldDB" id="G0M9P4"/>
<dbReference type="EMBL" id="GL379787">
    <property type="protein sequence ID" value="EGT30941.1"/>
    <property type="molecule type" value="Genomic_DNA"/>
</dbReference>
<protein>
    <submittedName>
        <fullName evidence="2">Uncharacterized protein</fullName>
    </submittedName>
</protein>
<gene>
    <name evidence="2" type="ORF">CAEBREN_25875</name>
</gene>
<proteinExistence type="predicted"/>
<sequence>MKAMGPENQNRSRSVNRKMTRDPTRNGSNRSDRLLEENDKKSSLRASEKPVEPGKGGFPLRTMILFEYQRTKLT</sequence>